<dbReference type="GO" id="GO:0033551">
    <property type="term" value="C:monopolin complex"/>
    <property type="evidence" value="ECO:0007669"/>
    <property type="project" value="InterPro"/>
</dbReference>
<dbReference type="InterPro" id="IPR020981">
    <property type="entry name" value="Csm1/Pcs1_C"/>
</dbReference>
<feature type="compositionally biased region" description="Low complexity" evidence="2">
    <location>
        <begin position="26"/>
        <end position="40"/>
    </location>
</feature>
<dbReference type="InterPro" id="IPR040349">
    <property type="entry name" value="Csm1/Pcs1"/>
</dbReference>
<dbReference type="GO" id="GO:1990644">
    <property type="term" value="F:microtubule site clamp"/>
    <property type="evidence" value="ECO:0007669"/>
    <property type="project" value="TreeGrafter"/>
</dbReference>
<dbReference type="EMBL" id="LGRB01000009">
    <property type="protein sequence ID" value="OCT51106.1"/>
    <property type="molecule type" value="Genomic_DNA"/>
</dbReference>
<keyword evidence="5" id="KW-1185">Reference proteome</keyword>
<evidence type="ECO:0000259" key="3">
    <source>
        <dbReference type="Pfam" id="PF12539"/>
    </source>
</evidence>
<evidence type="ECO:0000313" key="5">
    <source>
        <dbReference type="Proteomes" id="UP000094526"/>
    </source>
</evidence>
<dbReference type="GO" id="GO:0005730">
    <property type="term" value="C:nucleolus"/>
    <property type="evidence" value="ECO:0007669"/>
    <property type="project" value="TreeGrafter"/>
</dbReference>
<sequence>MKGIADLLDSDMEDSAPFVDENSILSSASDATNATSTRATQAKRGKKRQRVTMPPKSKSKPQKSAPPETKKAPPKQTAGVKRKASEDQIDPESHGNLDGTLENAGAQTEALAPKTKKRGRPAGKAKSNIEAFETQEQEDDLVDVDEAPVQIRSNHAATKTSKQASKVANKAVTSAESKAHQRLRNVVSEPQPEEEESSALVDTASPPKPRPVIRNTSRTREDAQFRRRAGSASDAERGDPNLRRKLGDITRKYENIDLKYRNLKEVGVNEASANMERLRKQCDATMQASNDLIASLKKELTTQAPLAHETRRLKQQMQSQEEEMGKMRETAADLSTSLAAAQNEIKALQAKLAAARASSVDHPKTPGSAMKSSAHRSVSVSNAEAAKTVEIAQMKLDLYSDLTGLVVLNLKKTEEGHSYECIQTGQNGSKYSLLSDFELEIDRFIALHFRLFVDQEIAKTMSFEDTEYLYTPLLDPDRDHEMIKLMPGYLTEEITFARLNASKFYGRVVDTLTKKRAEE</sequence>
<feature type="compositionally biased region" description="Polar residues" evidence="2">
    <location>
        <begin position="151"/>
        <end position="176"/>
    </location>
</feature>
<reference evidence="5" key="1">
    <citation type="submission" date="2015-07" db="EMBL/GenBank/DDBJ databases">
        <authorList>
            <person name="Teixeira M.M."/>
            <person name="Souza R.C."/>
            <person name="Almeida L.G."/>
            <person name="Vicente V.A."/>
            <person name="de Hoog S."/>
            <person name="Bocca A.L."/>
            <person name="de Almeida S.R."/>
            <person name="Vasconcelos A.T."/>
            <person name="Felipe M.S."/>
        </authorList>
    </citation>
    <scope>NUCLEOTIDE SEQUENCE [LARGE SCALE GENOMIC DNA]</scope>
    <source>
        <strain evidence="5">KSF</strain>
    </source>
</reference>
<dbReference type="PANTHER" id="PTHR28006:SF1">
    <property type="entry name" value="MONOPOLIN COMPLEX SUBUNIT CSM1"/>
    <property type="match status" value="1"/>
</dbReference>
<dbReference type="OrthoDB" id="2431049at2759"/>
<dbReference type="InterPro" id="IPR038608">
    <property type="entry name" value="Csm1/Pcs1_C_sf"/>
</dbReference>
<feature type="coiled-coil region" evidence="1">
    <location>
        <begin position="268"/>
        <end position="358"/>
    </location>
</feature>
<dbReference type="GO" id="GO:0072686">
    <property type="term" value="C:mitotic spindle"/>
    <property type="evidence" value="ECO:0007669"/>
    <property type="project" value="TreeGrafter"/>
</dbReference>
<gene>
    <name evidence="4" type="ORF">CLCR_08441</name>
</gene>
<protein>
    <submittedName>
        <fullName evidence="4">Putative chromosome segregation protein (Pcs1)</fullName>
    </submittedName>
</protein>
<evidence type="ECO:0000313" key="4">
    <source>
        <dbReference type="EMBL" id="OCT51106.1"/>
    </source>
</evidence>
<dbReference type="Pfam" id="PF12539">
    <property type="entry name" value="Csm1"/>
    <property type="match status" value="1"/>
</dbReference>
<dbReference type="STRING" id="86049.A0A1C1CRG7"/>
<dbReference type="GO" id="GO:0034506">
    <property type="term" value="C:chromosome, centromeric core domain"/>
    <property type="evidence" value="ECO:0007669"/>
    <property type="project" value="TreeGrafter"/>
</dbReference>
<dbReference type="VEuPathDB" id="FungiDB:G647_09736"/>
<dbReference type="Gene3D" id="3.90.1150.80">
    <property type="match status" value="1"/>
</dbReference>
<dbReference type="Proteomes" id="UP000094526">
    <property type="component" value="Unassembled WGS sequence"/>
</dbReference>
<evidence type="ECO:0000256" key="1">
    <source>
        <dbReference type="SAM" id="Coils"/>
    </source>
</evidence>
<comment type="caution">
    <text evidence="4">The sequence shown here is derived from an EMBL/GenBank/DDBJ whole genome shotgun (WGS) entry which is preliminary data.</text>
</comment>
<dbReference type="eggNOG" id="ENOG502R6WM">
    <property type="taxonomic scope" value="Eukaryota"/>
</dbReference>
<proteinExistence type="predicted"/>
<dbReference type="PANTHER" id="PTHR28006">
    <property type="entry name" value="MONOPOLIN COMPLEX SUBUNIT CSM1"/>
    <property type="match status" value="1"/>
</dbReference>
<organism evidence="4 5">
    <name type="scientific">Cladophialophora carrionii</name>
    <dbReference type="NCBI Taxonomy" id="86049"/>
    <lineage>
        <taxon>Eukaryota</taxon>
        <taxon>Fungi</taxon>
        <taxon>Dikarya</taxon>
        <taxon>Ascomycota</taxon>
        <taxon>Pezizomycotina</taxon>
        <taxon>Eurotiomycetes</taxon>
        <taxon>Chaetothyriomycetidae</taxon>
        <taxon>Chaetothyriales</taxon>
        <taxon>Herpotrichiellaceae</taxon>
        <taxon>Cladophialophora</taxon>
    </lineage>
</organism>
<feature type="domain" description="Monopolin complex subunit Csm1/Pcs1 C-terminal" evidence="3">
    <location>
        <begin position="393"/>
        <end position="498"/>
    </location>
</feature>
<feature type="compositionally biased region" description="Basic and acidic residues" evidence="2">
    <location>
        <begin position="83"/>
        <end position="95"/>
    </location>
</feature>
<feature type="compositionally biased region" description="Acidic residues" evidence="2">
    <location>
        <begin position="133"/>
        <end position="146"/>
    </location>
</feature>
<evidence type="ECO:0000256" key="2">
    <source>
        <dbReference type="SAM" id="MobiDB-lite"/>
    </source>
</evidence>
<name>A0A1C1CRG7_9EURO</name>
<feature type="compositionally biased region" description="Basic residues" evidence="2">
    <location>
        <begin position="41"/>
        <end position="50"/>
    </location>
</feature>
<dbReference type="GO" id="GO:0045144">
    <property type="term" value="P:meiotic sister chromatid segregation"/>
    <property type="evidence" value="ECO:0007669"/>
    <property type="project" value="TreeGrafter"/>
</dbReference>
<accession>A0A1C1CRG7</accession>
<feature type="compositionally biased region" description="Basic and acidic residues" evidence="2">
    <location>
        <begin position="234"/>
        <end position="243"/>
    </location>
</feature>
<feature type="region of interest" description="Disordered" evidence="2">
    <location>
        <begin position="1"/>
        <end position="243"/>
    </location>
</feature>
<dbReference type="AlphaFoldDB" id="A0A1C1CRG7"/>
<keyword evidence="1" id="KW-0175">Coiled coil</keyword>
<dbReference type="VEuPathDB" id="FungiDB:CLCR_08441"/>
<dbReference type="GO" id="GO:0051315">
    <property type="term" value="P:attachment of mitotic spindle microtubules to kinetochore"/>
    <property type="evidence" value="ECO:0007669"/>
    <property type="project" value="TreeGrafter"/>
</dbReference>
<feature type="compositionally biased region" description="Basic residues" evidence="2">
    <location>
        <begin position="114"/>
        <end position="123"/>
    </location>
</feature>
<dbReference type="CDD" id="cd23787">
    <property type="entry name" value="RWD_CSM1"/>
    <property type="match status" value="1"/>
</dbReference>